<dbReference type="PANTHER" id="PTHR31760">
    <property type="entry name" value="S-ADENOSYL-L-METHIONINE-DEPENDENT METHYLTRANSFERASES SUPERFAMILY PROTEIN"/>
    <property type="match status" value="1"/>
</dbReference>
<feature type="binding site" evidence="6">
    <location>
        <position position="84"/>
    </location>
    <ligand>
        <name>S-adenosyl-L-methionine</name>
        <dbReference type="ChEBI" id="CHEBI:59789"/>
    </ligand>
</feature>
<evidence type="ECO:0000256" key="5">
    <source>
        <dbReference type="ARBA" id="ARBA00022691"/>
    </source>
</evidence>
<keyword evidence="5 6" id="KW-0949">S-adenosyl-L-methionine</keyword>
<feature type="binding site" evidence="6">
    <location>
        <position position="89"/>
    </location>
    <ligand>
        <name>S-adenosyl-L-methionine</name>
        <dbReference type="ChEBI" id="CHEBI:59789"/>
    </ligand>
</feature>
<dbReference type="Proteomes" id="UP000007881">
    <property type="component" value="Chromosome"/>
</dbReference>
<keyword evidence="1 6" id="KW-0963">Cytoplasm</keyword>
<dbReference type="PANTHER" id="PTHR31760:SF0">
    <property type="entry name" value="S-ADENOSYL-L-METHIONINE-DEPENDENT METHYLTRANSFERASES SUPERFAMILY PROTEIN"/>
    <property type="match status" value="1"/>
</dbReference>
<dbReference type="STRING" id="1142394.PSMK_01050"/>
<evidence type="ECO:0000256" key="4">
    <source>
        <dbReference type="ARBA" id="ARBA00022679"/>
    </source>
</evidence>
<dbReference type="GO" id="GO:0070043">
    <property type="term" value="F:rRNA (guanine-N7-)-methyltransferase activity"/>
    <property type="evidence" value="ECO:0007669"/>
    <property type="project" value="UniProtKB-UniRule"/>
</dbReference>
<accession>I0IAH6</accession>
<evidence type="ECO:0000256" key="1">
    <source>
        <dbReference type="ARBA" id="ARBA00022490"/>
    </source>
</evidence>
<dbReference type="AlphaFoldDB" id="I0IAH6"/>
<evidence type="ECO:0000256" key="2">
    <source>
        <dbReference type="ARBA" id="ARBA00022552"/>
    </source>
</evidence>
<keyword evidence="4 6" id="KW-0808">Transferase</keyword>
<dbReference type="GO" id="GO:0005829">
    <property type="term" value="C:cytosol"/>
    <property type="evidence" value="ECO:0007669"/>
    <property type="project" value="TreeGrafter"/>
</dbReference>
<dbReference type="NCBIfam" id="TIGR00138">
    <property type="entry name" value="rsmG_gidB"/>
    <property type="match status" value="1"/>
</dbReference>
<comment type="function">
    <text evidence="6">Specifically methylates the N7 position of a guanine in 16S rRNA.</text>
</comment>
<dbReference type="RefSeq" id="WP_014435484.1">
    <property type="nucleotide sequence ID" value="NC_017080.1"/>
</dbReference>
<proteinExistence type="inferred from homology"/>
<dbReference type="SUPFAM" id="SSF53335">
    <property type="entry name" value="S-adenosyl-L-methionine-dependent methyltransferases"/>
    <property type="match status" value="1"/>
</dbReference>
<dbReference type="HAMAP" id="MF_00074">
    <property type="entry name" value="16SrRNA_methyltr_G"/>
    <property type="match status" value="1"/>
</dbReference>
<feature type="binding site" evidence="6">
    <location>
        <position position="154"/>
    </location>
    <ligand>
        <name>S-adenosyl-L-methionine</name>
        <dbReference type="ChEBI" id="CHEBI:59789"/>
    </ligand>
</feature>
<organism evidence="7 8">
    <name type="scientific">Phycisphaera mikurensis (strain NBRC 102666 / KCTC 22515 / FYK2301M01)</name>
    <dbReference type="NCBI Taxonomy" id="1142394"/>
    <lineage>
        <taxon>Bacteria</taxon>
        <taxon>Pseudomonadati</taxon>
        <taxon>Planctomycetota</taxon>
        <taxon>Phycisphaerae</taxon>
        <taxon>Phycisphaerales</taxon>
        <taxon>Phycisphaeraceae</taxon>
        <taxon>Phycisphaera</taxon>
    </lineage>
</organism>
<sequence length="244" mass="25440">MPIPEAARAALTRLELGVPDAALETLDAYLHRLLEVNQRMNLTAVREHDAAWLRLLVDALTALPGLPGAGADAGELPTGVIDVGSGGGLPGIPLAITRPDLSFTLLEATGKKARFLEETAAALGLANVAVLNARAETAGRDPALRERYGLAVSRAVGPMPVILELTLPLVAVGGRSLCMKGPRAEQELRDSGEALHRLGAGEVAVFDAYPEGFGNDLVVVSVVKASATPKKYPRAPGMPKAEPL</sequence>
<dbReference type="InterPro" id="IPR029063">
    <property type="entry name" value="SAM-dependent_MTases_sf"/>
</dbReference>
<dbReference type="HOGENOM" id="CLU_065341_0_0_0"/>
<feature type="binding site" evidence="6">
    <location>
        <begin position="135"/>
        <end position="136"/>
    </location>
    <ligand>
        <name>S-adenosyl-L-methionine</name>
        <dbReference type="ChEBI" id="CHEBI:59789"/>
    </ligand>
</feature>
<keyword evidence="3 6" id="KW-0489">Methyltransferase</keyword>
<dbReference type="KEGG" id="phm:PSMK_01050"/>
<name>I0IAH6_PHYMF</name>
<dbReference type="EC" id="2.1.1.-" evidence="6"/>
<evidence type="ECO:0000313" key="7">
    <source>
        <dbReference type="EMBL" id="BAM02264.1"/>
    </source>
</evidence>
<dbReference type="InterPro" id="IPR003682">
    <property type="entry name" value="rRNA_ssu_MeTfrase_G"/>
</dbReference>
<gene>
    <name evidence="6 7" type="primary">rsmG</name>
    <name evidence="7" type="ordered locus">PSMK_01050</name>
</gene>
<dbReference type="EMBL" id="AP012338">
    <property type="protein sequence ID" value="BAM02264.1"/>
    <property type="molecule type" value="Genomic_DNA"/>
</dbReference>
<dbReference type="Gene3D" id="3.40.50.150">
    <property type="entry name" value="Vaccinia Virus protein VP39"/>
    <property type="match status" value="1"/>
</dbReference>
<dbReference type="eggNOG" id="COG0357">
    <property type="taxonomic scope" value="Bacteria"/>
</dbReference>
<reference evidence="7 8" key="1">
    <citation type="submission" date="2012-02" db="EMBL/GenBank/DDBJ databases">
        <title>Complete genome sequence of Phycisphaera mikurensis NBRC 102666.</title>
        <authorList>
            <person name="Ankai A."/>
            <person name="Hosoyama A."/>
            <person name="Terui Y."/>
            <person name="Sekine M."/>
            <person name="Fukai R."/>
            <person name="Kato Y."/>
            <person name="Nakamura S."/>
            <person name="Yamada-Narita S."/>
            <person name="Kawakoshi A."/>
            <person name="Fukunaga Y."/>
            <person name="Yamazaki S."/>
            <person name="Fujita N."/>
        </authorList>
    </citation>
    <scope>NUCLEOTIDE SEQUENCE [LARGE SCALE GENOMIC DNA]</scope>
    <source>
        <strain evidence="8">NBRC 102666 / KCTC 22515 / FYK2301M01</strain>
    </source>
</reference>
<dbReference type="Pfam" id="PF02527">
    <property type="entry name" value="GidB"/>
    <property type="match status" value="1"/>
</dbReference>
<feature type="binding site" evidence="6">
    <location>
        <begin position="107"/>
        <end position="109"/>
    </location>
    <ligand>
        <name>S-adenosyl-L-methionine</name>
        <dbReference type="ChEBI" id="CHEBI:59789"/>
    </ligand>
</feature>
<dbReference type="OrthoDB" id="9808773at2"/>
<evidence type="ECO:0000313" key="8">
    <source>
        <dbReference type="Proteomes" id="UP000007881"/>
    </source>
</evidence>
<protein>
    <recommendedName>
        <fullName evidence="6">Ribosomal RNA small subunit methyltransferase G</fullName>
        <ecNumber evidence="6">2.1.1.-</ecNumber>
    </recommendedName>
    <alternativeName>
        <fullName evidence="6">16S rRNA 7-methylguanosine methyltransferase</fullName>
        <shortName evidence="6">16S rRNA m7G methyltransferase</shortName>
    </alternativeName>
</protein>
<keyword evidence="2 6" id="KW-0698">rRNA processing</keyword>
<evidence type="ECO:0000256" key="6">
    <source>
        <dbReference type="HAMAP-Rule" id="MF_00074"/>
    </source>
</evidence>
<keyword evidence="8" id="KW-1185">Reference proteome</keyword>
<evidence type="ECO:0000256" key="3">
    <source>
        <dbReference type="ARBA" id="ARBA00022603"/>
    </source>
</evidence>
<comment type="similarity">
    <text evidence="6">Belongs to the methyltransferase superfamily. RNA methyltransferase RsmG family.</text>
</comment>
<comment type="subcellular location">
    <subcellularLocation>
        <location evidence="6">Cytoplasm</location>
    </subcellularLocation>
</comment>